<name>H2YBE6_CIOSA</name>
<dbReference type="GeneTree" id="ENSGT00940000170391"/>
<evidence type="ECO:0000313" key="4">
    <source>
        <dbReference type="Proteomes" id="UP000007875"/>
    </source>
</evidence>
<sequence>MSLIAGITSGMWIWSGKTLESWRKFYESCRCDNPPKEEPQLVNKGKPDSRCDYDVIGIEGHDLYDTGKACHPNSLEWNQVIAVDAKRARMNEYVIMPGPRYPGEVPVSREGKPHVREYRGRLASSERFGWSGASDVRDFPLLNSDVISSDVACGDVRAERTSSGVPTLPVRVKSKKTKIRHTRNGVE</sequence>
<dbReference type="HOGENOM" id="CLU_1447181_0_0_1"/>
<reference evidence="4" key="1">
    <citation type="submission" date="2003-08" db="EMBL/GenBank/DDBJ databases">
        <authorList>
            <person name="Birren B."/>
            <person name="Nusbaum C."/>
            <person name="Abebe A."/>
            <person name="Abouelleil A."/>
            <person name="Adekoya E."/>
            <person name="Ait-zahra M."/>
            <person name="Allen N."/>
            <person name="Allen T."/>
            <person name="An P."/>
            <person name="Anderson M."/>
            <person name="Anderson S."/>
            <person name="Arachchi H."/>
            <person name="Armbruster J."/>
            <person name="Bachantsang P."/>
            <person name="Baldwin J."/>
            <person name="Barry A."/>
            <person name="Bayul T."/>
            <person name="Blitshsteyn B."/>
            <person name="Bloom T."/>
            <person name="Blye J."/>
            <person name="Boguslavskiy L."/>
            <person name="Borowsky M."/>
            <person name="Boukhgalter B."/>
            <person name="Brunache A."/>
            <person name="Butler J."/>
            <person name="Calixte N."/>
            <person name="Calvo S."/>
            <person name="Camarata J."/>
            <person name="Campo K."/>
            <person name="Chang J."/>
            <person name="Cheshatsang Y."/>
            <person name="Citroen M."/>
            <person name="Collymore A."/>
            <person name="Considine T."/>
            <person name="Cook A."/>
            <person name="Cooke P."/>
            <person name="Corum B."/>
            <person name="Cuomo C."/>
            <person name="David R."/>
            <person name="Dawoe T."/>
            <person name="Degray S."/>
            <person name="Dodge S."/>
            <person name="Dooley K."/>
            <person name="Dorje P."/>
            <person name="Dorjee K."/>
            <person name="Dorris L."/>
            <person name="Duffey N."/>
            <person name="Dupes A."/>
            <person name="Elkins T."/>
            <person name="Engels R."/>
            <person name="Erickson J."/>
            <person name="Farina A."/>
            <person name="Faro S."/>
            <person name="Ferreira P."/>
            <person name="Fischer H."/>
            <person name="Fitzgerald M."/>
            <person name="Foley K."/>
            <person name="Gage D."/>
            <person name="Galagan J."/>
            <person name="Gearin G."/>
            <person name="Gnerre S."/>
            <person name="Gnirke A."/>
            <person name="Goyette A."/>
            <person name="Graham J."/>
            <person name="Grandbois E."/>
            <person name="Gyaltsen K."/>
            <person name="Hafez N."/>
            <person name="Hagopian D."/>
            <person name="Hagos B."/>
            <person name="Hall J."/>
            <person name="Hatcher B."/>
            <person name="Heller A."/>
            <person name="Higgins H."/>
            <person name="Honan T."/>
            <person name="Horn A."/>
            <person name="Houde N."/>
            <person name="Hughes L."/>
            <person name="Hulme W."/>
            <person name="Husby E."/>
            <person name="Iliev I."/>
            <person name="Jaffe D."/>
            <person name="Jones C."/>
            <person name="Kamal M."/>
            <person name="Kamat A."/>
            <person name="Kamvysselis M."/>
            <person name="Karlsson E."/>
            <person name="Kells C."/>
            <person name="Kieu A."/>
            <person name="Kisner P."/>
            <person name="Kodira C."/>
            <person name="Kulbokas E."/>
            <person name="Labutti K."/>
            <person name="Lama D."/>
            <person name="Landers T."/>
            <person name="Leger J."/>
            <person name="Levine S."/>
            <person name="Lewis D."/>
            <person name="Lewis T."/>
            <person name="Lindblad-toh K."/>
            <person name="Liu X."/>
            <person name="Lokyitsang T."/>
            <person name="Lokyitsang Y."/>
            <person name="Lucien O."/>
            <person name="Lui A."/>
            <person name="Ma L.J."/>
            <person name="Mabbitt R."/>
            <person name="Macdonald J."/>
            <person name="Maclean C."/>
            <person name="Major J."/>
            <person name="Manning J."/>
            <person name="Marabella R."/>
            <person name="Maru K."/>
            <person name="Matthews C."/>
            <person name="Mauceli E."/>
            <person name="Mccarthy M."/>
            <person name="Mcdonough S."/>
            <person name="Mcghee T."/>
            <person name="Meldrim J."/>
            <person name="Meneus L."/>
            <person name="Mesirov J."/>
            <person name="Mihalev A."/>
            <person name="Mihova T."/>
            <person name="Mikkelsen T."/>
            <person name="Mlenga V."/>
            <person name="Moru K."/>
            <person name="Mozes J."/>
            <person name="Mulrain L."/>
            <person name="Munson G."/>
            <person name="Naylor J."/>
            <person name="Newes C."/>
            <person name="Nguyen C."/>
            <person name="Nguyen N."/>
            <person name="Nguyen T."/>
            <person name="Nicol R."/>
            <person name="Nielsen C."/>
            <person name="Nizzari M."/>
            <person name="Norbu C."/>
            <person name="Norbu N."/>
            <person name="O'donnell P."/>
            <person name="Okoawo O."/>
            <person name="O'leary S."/>
            <person name="Omotosho B."/>
            <person name="O'neill K."/>
            <person name="Osman S."/>
            <person name="Parker S."/>
            <person name="Perrin D."/>
            <person name="Phunkhang P."/>
            <person name="Piqani B."/>
            <person name="Purcell S."/>
            <person name="Rachupka T."/>
            <person name="Ramasamy U."/>
            <person name="Rameau R."/>
            <person name="Ray V."/>
            <person name="Raymond C."/>
            <person name="Retta R."/>
            <person name="Richardson S."/>
            <person name="Rise C."/>
            <person name="Rodriguez J."/>
            <person name="Rogers J."/>
            <person name="Rogov P."/>
            <person name="Rutman M."/>
            <person name="Schupbach R."/>
            <person name="Seaman C."/>
            <person name="Settipalli S."/>
            <person name="Sharpe T."/>
            <person name="Sheridan J."/>
            <person name="Sherpa N."/>
            <person name="Shi J."/>
            <person name="Smirnov S."/>
            <person name="Smith C."/>
            <person name="Sougnez C."/>
            <person name="Spencer B."/>
            <person name="Stalker J."/>
            <person name="Stange-thomann N."/>
            <person name="Stavropoulos S."/>
            <person name="Stetson K."/>
            <person name="Stone C."/>
            <person name="Stone S."/>
            <person name="Stubbs M."/>
            <person name="Talamas J."/>
            <person name="Tchuinga P."/>
            <person name="Tenzing P."/>
            <person name="Tesfaye S."/>
            <person name="Theodore J."/>
            <person name="Thoulutsang Y."/>
            <person name="Topham K."/>
            <person name="Towey S."/>
            <person name="Tsamla T."/>
            <person name="Tsomo N."/>
            <person name="Vallee D."/>
            <person name="Vassiliev H."/>
            <person name="Venkataraman V."/>
            <person name="Vinson J."/>
            <person name="Vo A."/>
            <person name="Wade C."/>
            <person name="Wang S."/>
            <person name="Wangchuk T."/>
            <person name="Wangdi T."/>
            <person name="Whittaker C."/>
            <person name="Wilkinson J."/>
            <person name="Wu Y."/>
            <person name="Wyman D."/>
            <person name="Yadav S."/>
            <person name="Yang S."/>
            <person name="Yang X."/>
            <person name="Yeager S."/>
            <person name="Yee E."/>
            <person name="Young G."/>
            <person name="Zainoun J."/>
            <person name="Zembeck L."/>
            <person name="Zimmer A."/>
            <person name="Zody M."/>
            <person name="Lander E."/>
        </authorList>
    </citation>
    <scope>NUCLEOTIDE SEQUENCE [LARGE SCALE GENOMIC DNA]</scope>
</reference>
<dbReference type="Ensembl" id="ENSCSAVT00000002685.1">
    <property type="protein sequence ID" value="ENSCSAVP00000002644.1"/>
    <property type="gene ID" value="ENSCSAVG00000001565.1"/>
</dbReference>
<proteinExistence type="predicted"/>
<evidence type="ECO:0000313" key="3">
    <source>
        <dbReference type="Ensembl" id="ENSCSAVP00000002644.1"/>
    </source>
</evidence>
<keyword evidence="1" id="KW-0675">Receptor</keyword>
<dbReference type="InterPro" id="IPR000539">
    <property type="entry name" value="Frizzled/Smoothened_7TM"/>
</dbReference>
<accession>H2YBE6</accession>
<dbReference type="Proteomes" id="UP000007875">
    <property type="component" value="Unassembled WGS sequence"/>
</dbReference>
<dbReference type="GO" id="GO:0007166">
    <property type="term" value="P:cell surface receptor signaling pathway"/>
    <property type="evidence" value="ECO:0007669"/>
    <property type="project" value="InterPro"/>
</dbReference>
<evidence type="ECO:0000259" key="2">
    <source>
        <dbReference type="Pfam" id="PF01534"/>
    </source>
</evidence>
<organism evidence="3 4">
    <name type="scientific">Ciona savignyi</name>
    <name type="common">Pacific transparent sea squirt</name>
    <dbReference type="NCBI Taxonomy" id="51511"/>
    <lineage>
        <taxon>Eukaryota</taxon>
        <taxon>Metazoa</taxon>
        <taxon>Chordata</taxon>
        <taxon>Tunicata</taxon>
        <taxon>Ascidiacea</taxon>
        <taxon>Phlebobranchia</taxon>
        <taxon>Cionidae</taxon>
        <taxon>Ciona</taxon>
    </lineage>
</organism>
<evidence type="ECO:0000256" key="1">
    <source>
        <dbReference type="ARBA" id="ARBA00023170"/>
    </source>
</evidence>
<reference evidence="3" key="3">
    <citation type="submission" date="2025-09" db="UniProtKB">
        <authorList>
            <consortium name="Ensembl"/>
        </authorList>
    </citation>
    <scope>IDENTIFICATION</scope>
</reference>
<dbReference type="AlphaFoldDB" id="H2YBE6"/>
<keyword evidence="4" id="KW-1185">Reference proteome</keyword>
<dbReference type="GO" id="GO:0016020">
    <property type="term" value="C:membrane"/>
    <property type="evidence" value="ECO:0007669"/>
    <property type="project" value="InterPro"/>
</dbReference>
<dbReference type="Pfam" id="PF01534">
    <property type="entry name" value="Frizzled"/>
    <property type="match status" value="1"/>
</dbReference>
<reference evidence="3" key="2">
    <citation type="submission" date="2025-08" db="UniProtKB">
        <authorList>
            <consortium name="Ensembl"/>
        </authorList>
    </citation>
    <scope>IDENTIFICATION</scope>
</reference>
<protein>
    <recommendedName>
        <fullName evidence="2">Frizzled/Smoothened 7TM domain-containing protein</fullName>
    </recommendedName>
</protein>
<dbReference type="Gene3D" id="1.20.1070.10">
    <property type="entry name" value="Rhodopsin 7-helix transmembrane proteins"/>
    <property type="match status" value="1"/>
</dbReference>
<feature type="domain" description="Frizzled/Smoothened 7TM" evidence="2">
    <location>
        <begin position="1"/>
        <end position="28"/>
    </location>
</feature>